<proteinExistence type="predicted"/>
<protein>
    <submittedName>
        <fullName evidence="2">Uncharacterized protein</fullName>
    </submittedName>
</protein>
<gene>
    <name evidence="2" type="primary">RvY_03536</name>
    <name evidence="2" type="synonym">RvY_03536.1</name>
    <name evidence="2" type="ORF">RvY_03536-1</name>
</gene>
<sequence length="698" mass="80272">MYRKMFDNQKVTLQGELEDLKAETGMWQELAQRLMVELMKGCRYPTFLQLEHVRLSWCQAADLVKDAIDQEDKKVVGVLRDMGRNWMIQVHGLATVLMSSRHTLLSQLKIIGQDFEKLFAVHGEHDWGDCDCVEHLPKVLQPWIHDTHWILAQLQPAIQQSNQDVLNKVKDEFKALICEALSAMICHGQHDRFPSTTLHQAEGEENSDEASGAVKTFNHLLHCRRQLDMDVSLLSSFPPLIDLHHLYQHFFAYHAECRNLICGPDILPKLIGDLIESMDQLLFLIEERGVVFCGEAGRLTSHVFCFMEKLDTIMRCLEPAEGCEKGSRAVKKASLKELIRKLKPAASSWTLKYENELQKSLGAVTHKSSTLLDKMFLFGINAMLLITPDLVFEEERYKQLYKRHGDSDVERAITTLEGEEDKLIQEVMDFSHNLDFMAEWGNTRKEEGRAVSSCRGMCSIKANEWISIADKVMEAVYRHKNIDKESRSGRQMKSADDHLPHCGLTHKLEVEELKTLIHSKVDRQDFVARQLPPDQVNIYVKPFRTFAQENSHHGKDHYTLDYNERLRRELKLHRERNTETDRKISLMRREIAKARDLHERLEGQMKTLQEEQKGSFAMSARFTECSRQMTALLSSGDFSTELHSVMSTSTEEGDWNVIASDITHNHDLDFILSNAEVSFDLAKTGAEINSDLIEPRTN</sequence>
<dbReference type="AlphaFoldDB" id="A0A1D1UNE6"/>
<name>A0A1D1UNE6_RAMVA</name>
<dbReference type="EMBL" id="BDGG01000002">
    <property type="protein sequence ID" value="GAU91239.1"/>
    <property type="molecule type" value="Genomic_DNA"/>
</dbReference>
<keyword evidence="3" id="KW-1185">Reference proteome</keyword>
<evidence type="ECO:0000256" key="1">
    <source>
        <dbReference type="SAM" id="Coils"/>
    </source>
</evidence>
<comment type="caution">
    <text evidence="2">The sequence shown here is derived from an EMBL/GenBank/DDBJ whole genome shotgun (WGS) entry which is preliminary data.</text>
</comment>
<keyword evidence="1" id="KW-0175">Coiled coil</keyword>
<organism evidence="2 3">
    <name type="scientific">Ramazzottius varieornatus</name>
    <name type="common">Water bear</name>
    <name type="synonym">Tardigrade</name>
    <dbReference type="NCBI Taxonomy" id="947166"/>
    <lineage>
        <taxon>Eukaryota</taxon>
        <taxon>Metazoa</taxon>
        <taxon>Ecdysozoa</taxon>
        <taxon>Tardigrada</taxon>
        <taxon>Eutardigrada</taxon>
        <taxon>Parachela</taxon>
        <taxon>Hypsibioidea</taxon>
        <taxon>Ramazzottiidae</taxon>
        <taxon>Ramazzottius</taxon>
    </lineage>
</organism>
<reference evidence="2 3" key="1">
    <citation type="journal article" date="2016" name="Nat. Commun.">
        <title>Extremotolerant tardigrade genome and improved radiotolerance of human cultured cells by tardigrade-unique protein.</title>
        <authorList>
            <person name="Hashimoto T."/>
            <person name="Horikawa D.D."/>
            <person name="Saito Y."/>
            <person name="Kuwahara H."/>
            <person name="Kozuka-Hata H."/>
            <person name="Shin-I T."/>
            <person name="Minakuchi Y."/>
            <person name="Ohishi K."/>
            <person name="Motoyama A."/>
            <person name="Aizu T."/>
            <person name="Enomoto A."/>
            <person name="Kondo K."/>
            <person name="Tanaka S."/>
            <person name="Hara Y."/>
            <person name="Koshikawa S."/>
            <person name="Sagara H."/>
            <person name="Miura T."/>
            <person name="Yokobori S."/>
            <person name="Miyagawa K."/>
            <person name="Suzuki Y."/>
            <person name="Kubo T."/>
            <person name="Oyama M."/>
            <person name="Kohara Y."/>
            <person name="Fujiyama A."/>
            <person name="Arakawa K."/>
            <person name="Katayama T."/>
            <person name="Toyoda A."/>
            <person name="Kunieda T."/>
        </authorList>
    </citation>
    <scope>NUCLEOTIDE SEQUENCE [LARGE SCALE GENOMIC DNA]</scope>
    <source>
        <strain evidence="2 3">YOKOZUNA-1</strain>
    </source>
</reference>
<feature type="coiled-coil region" evidence="1">
    <location>
        <begin position="563"/>
        <end position="611"/>
    </location>
</feature>
<evidence type="ECO:0000313" key="2">
    <source>
        <dbReference type="EMBL" id="GAU91239.1"/>
    </source>
</evidence>
<dbReference type="Proteomes" id="UP000186922">
    <property type="component" value="Unassembled WGS sequence"/>
</dbReference>
<evidence type="ECO:0000313" key="3">
    <source>
        <dbReference type="Proteomes" id="UP000186922"/>
    </source>
</evidence>
<accession>A0A1D1UNE6</accession>